<accession>A0A1Y1SAI5</accession>
<sequence length="172" mass="19418">MNYEAMRWQIHNDDSFLPEEQTLTYDLDGQLLIDETNFGHRLLVHISKRDMVEFRGETKTWEFDAEGLEVEITYESALQASQMHIDGYLETTSPENSECADGQLGVKTPAPLEDMRTTGVPQSGRLELSSAGSEPVTVTFSNDGTLSFALDGEEHFFQTAELNERCGYRVQN</sequence>
<gene>
    <name evidence="1" type="ORF">ATO7_16479</name>
</gene>
<dbReference type="EMBL" id="AQQV01000010">
    <property type="protein sequence ID" value="ORE84901.1"/>
    <property type="molecule type" value="Genomic_DNA"/>
</dbReference>
<name>A0A1Y1SAI5_9GAMM</name>
<organism evidence="1 2">
    <name type="scientific">Oceanococcus atlanticus</name>
    <dbReference type="NCBI Taxonomy" id="1317117"/>
    <lineage>
        <taxon>Bacteria</taxon>
        <taxon>Pseudomonadati</taxon>
        <taxon>Pseudomonadota</taxon>
        <taxon>Gammaproteobacteria</taxon>
        <taxon>Chromatiales</taxon>
        <taxon>Oceanococcaceae</taxon>
        <taxon>Oceanococcus</taxon>
    </lineage>
</organism>
<evidence type="ECO:0000313" key="1">
    <source>
        <dbReference type="EMBL" id="ORE84901.1"/>
    </source>
</evidence>
<protein>
    <submittedName>
        <fullName evidence="1">Uncharacterized protein</fullName>
    </submittedName>
</protein>
<dbReference type="AlphaFoldDB" id="A0A1Y1SAI5"/>
<dbReference type="Proteomes" id="UP000192342">
    <property type="component" value="Unassembled WGS sequence"/>
</dbReference>
<keyword evidence="2" id="KW-1185">Reference proteome</keyword>
<comment type="caution">
    <text evidence="1">The sequence shown here is derived from an EMBL/GenBank/DDBJ whole genome shotgun (WGS) entry which is preliminary data.</text>
</comment>
<proteinExistence type="predicted"/>
<evidence type="ECO:0000313" key="2">
    <source>
        <dbReference type="Proteomes" id="UP000192342"/>
    </source>
</evidence>
<reference evidence="1 2" key="1">
    <citation type="submission" date="2013-04" db="EMBL/GenBank/DDBJ databases">
        <title>Oceanococcus atlanticus 22II-S10r2 Genome Sequencing.</title>
        <authorList>
            <person name="Lai Q."/>
            <person name="Li G."/>
            <person name="Shao Z."/>
        </authorList>
    </citation>
    <scope>NUCLEOTIDE SEQUENCE [LARGE SCALE GENOMIC DNA]</scope>
    <source>
        <strain evidence="1 2">22II-S10r2</strain>
    </source>
</reference>